<dbReference type="AlphaFoldDB" id="A0A3G2HYN4"/>
<dbReference type="KEGG" id="aaqu:D3M96_17910"/>
<name>A0A3G2HYN4_9BURK</name>
<gene>
    <name evidence="1" type="ORF">D3M96_17910</name>
</gene>
<accession>A0A3G2HYN4</accession>
<evidence type="ECO:0000313" key="2">
    <source>
        <dbReference type="Proteomes" id="UP000268070"/>
    </source>
</evidence>
<sequence>MRLNRKAYLMQRIQLAAVRGTVTRYVSGELDDEAAVERLMRKMRDRYETDLKPDTKSKRRRAGVATVDFWVYERPAAIEGKAPFWWVLLVSEGKGRVVEAERLIPLQPEGAARSKRLELDGYELVHDGVGWSWQMTRATVSRWHEQIRRVCSAPPGRRDRLRAEKLIADMSRAPGFRLARRQVGHLLSRFRSEWRRLRAEVDPMPELPTFLPYVRMLPKRKRSER</sequence>
<reference evidence="1 2" key="1">
    <citation type="submission" date="2018-09" db="EMBL/GenBank/DDBJ databases">
        <title>Complete genome sequence of the hydrocarbonoclastic bacterium Alcaligenes aquatilis QD168, isolated from a crude-oil polluted marine sediment of Central Chile.</title>
        <authorList>
            <person name="Duran R.E."/>
            <person name="Barra B."/>
            <person name="Salva-Serra F."/>
            <person name="Mendez V."/>
            <person name="Moore E.R.B."/>
            <person name="Seeger M."/>
        </authorList>
    </citation>
    <scope>NUCLEOTIDE SEQUENCE [LARGE SCALE GENOMIC DNA]</scope>
    <source>
        <strain evidence="1 2">QD168</strain>
    </source>
</reference>
<dbReference type="OrthoDB" id="8586582at2"/>
<evidence type="ECO:0000313" key="1">
    <source>
        <dbReference type="EMBL" id="AYN22256.1"/>
    </source>
</evidence>
<organism evidence="1 2">
    <name type="scientific">Alcaligenes aquatilis</name>
    <dbReference type="NCBI Taxonomy" id="323284"/>
    <lineage>
        <taxon>Bacteria</taxon>
        <taxon>Pseudomonadati</taxon>
        <taxon>Pseudomonadota</taxon>
        <taxon>Betaproteobacteria</taxon>
        <taxon>Burkholderiales</taxon>
        <taxon>Alcaligenaceae</taxon>
        <taxon>Alcaligenes</taxon>
    </lineage>
</organism>
<dbReference type="Proteomes" id="UP000268070">
    <property type="component" value="Chromosome"/>
</dbReference>
<evidence type="ECO:0008006" key="3">
    <source>
        <dbReference type="Google" id="ProtNLM"/>
    </source>
</evidence>
<dbReference type="EMBL" id="CP032153">
    <property type="protein sequence ID" value="AYN22256.1"/>
    <property type="molecule type" value="Genomic_DNA"/>
</dbReference>
<protein>
    <recommendedName>
        <fullName evidence="3">Transposase</fullName>
    </recommendedName>
</protein>
<proteinExistence type="predicted"/>